<evidence type="ECO:0000259" key="9">
    <source>
        <dbReference type="SMART" id="SM00977"/>
    </source>
</evidence>
<dbReference type="InterPro" id="IPR012795">
    <property type="entry name" value="tRNA_Ile_lys_synt_N"/>
</dbReference>
<dbReference type="InterPro" id="IPR012094">
    <property type="entry name" value="tRNA_Ile_lys_synt"/>
</dbReference>
<evidence type="ECO:0000256" key="6">
    <source>
        <dbReference type="ARBA" id="ARBA00022840"/>
    </source>
</evidence>
<gene>
    <name evidence="8 10" type="primary">tilS</name>
    <name evidence="10" type="ORF">Q4521_10720</name>
</gene>
<keyword evidence="4 8" id="KW-0819">tRNA processing</keyword>
<comment type="subcellular location">
    <subcellularLocation>
        <location evidence="1 8">Cytoplasm</location>
    </subcellularLocation>
</comment>
<keyword evidence="5 8" id="KW-0547">Nucleotide-binding</keyword>
<dbReference type="AlphaFoldDB" id="A0AAW7X7W5"/>
<dbReference type="HAMAP" id="MF_01161">
    <property type="entry name" value="tRNA_Ile_lys_synt"/>
    <property type="match status" value="1"/>
</dbReference>
<evidence type="ECO:0000256" key="7">
    <source>
        <dbReference type="ARBA" id="ARBA00048539"/>
    </source>
</evidence>
<keyword evidence="2 8" id="KW-0963">Cytoplasm</keyword>
<dbReference type="InterPro" id="IPR015262">
    <property type="entry name" value="tRNA_Ile_lys_synt_subst-bd"/>
</dbReference>
<comment type="similarity">
    <text evidence="8">Belongs to the tRNA(Ile)-lysidine synthase family.</text>
</comment>
<sequence length="434" mass="48880">MNEIEREISAQITALSPQACVWVAFSGGLDSTVLLHALSVLGVKCHAVHVNHGLSINADIWQRQCSVFASQREIAFTAVKVTVSAEGRGIEEAARVARYNAIENLLAPSDVLLTGHHRDDQIETFFLRLMRGAGLRGLGAMRRKRSLSQAILVRPLLNISRQSLHEYALQQGLTWIEDESNLDTHYDRNLLRQTFVPQLKARWPQVEKNVETTVQHLQAAEDLLQEYAAADLAHCESRLERLGSSIALNPMQAFSTERSSHILRSWLASLGYKLPDTARMVELHKIIAAKDDAAPLLNIGDYSLCRFQQRLYCLPRTAIETECTPHTWNPIEPLHAADGSELRFTAASDNMPVFEVAYRQGGERCKPVGRGHSQTLKKLLQEYGLEPWLRAKVPLIYYQGNLIAVGDLWLCETETGEVVEGYFEWGYFERSYSE</sequence>
<dbReference type="EC" id="6.3.4.19" evidence="8"/>
<dbReference type="InterPro" id="IPR012796">
    <property type="entry name" value="Lysidine-tRNA-synth_C"/>
</dbReference>
<evidence type="ECO:0000256" key="1">
    <source>
        <dbReference type="ARBA" id="ARBA00004496"/>
    </source>
</evidence>
<dbReference type="InterPro" id="IPR011063">
    <property type="entry name" value="TilS/TtcA_N"/>
</dbReference>
<organism evidence="10 11">
    <name type="scientific">Saccharophagus degradans</name>
    <dbReference type="NCBI Taxonomy" id="86304"/>
    <lineage>
        <taxon>Bacteria</taxon>
        <taxon>Pseudomonadati</taxon>
        <taxon>Pseudomonadota</taxon>
        <taxon>Gammaproteobacteria</taxon>
        <taxon>Cellvibrionales</taxon>
        <taxon>Cellvibrionaceae</taxon>
        <taxon>Saccharophagus</taxon>
    </lineage>
</organism>
<dbReference type="SMART" id="SM00977">
    <property type="entry name" value="TilS_C"/>
    <property type="match status" value="1"/>
</dbReference>
<dbReference type="Pfam" id="PF01171">
    <property type="entry name" value="ATP_bind_3"/>
    <property type="match status" value="1"/>
</dbReference>
<comment type="function">
    <text evidence="8">Ligates lysine onto the cytidine present at position 34 of the AUA codon-specific tRNA(Ile) that contains the anticodon CAU, in an ATP-dependent manner. Cytidine is converted to lysidine, thus changing the amino acid specificity of the tRNA from methionine to isoleucine.</text>
</comment>
<dbReference type="GO" id="GO:0032267">
    <property type="term" value="F:tRNA(Ile)-lysidine synthase activity"/>
    <property type="evidence" value="ECO:0007669"/>
    <property type="project" value="UniProtKB-EC"/>
</dbReference>
<evidence type="ECO:0000256" key="5">
    <source>
        <dbReference type="ARBA" id="ARBA00022741"/>
    </source>
</evidence>
<dbReference type="NCBIfam" id="TIGR02432">
    <property type="entry name" value="lysidine_TilS_N"/>
    <property type="match status" value="1"/>
</dbReference>
<reference evidence="10" key="1">
    <citation type="submission" date="2023-07" db="EMBL/GenBank/DDBJ databases">
        <title>Genome content predicts the carbon catabolic preferences of heterotrophic bacteria.</title>
        <authorList>
            <person name="Gralka M."/>
        </authorList>
    </citation>
    <scope>NUCLEOTIDE SEQUENCE</scope>
    <source>
        <strain evidence="10">I3M17_2</strain>
    </source>
</reference>
<dbReference type="GO" id="GO:0005524">
    <property type="term" value="F:ATP binding"/>
    <property type="evidence" value="ECO:0007669"/>
    <property type="project" value="UniProtKB-UniRule"/>
</dbReference>
<dbReference type="RefSeq" id="WP_216062868.1">
    <property type="nucleotide sequence ID" value="NZ_JAHKPP010000006.1"/>
</dbReference>
<evidence type="ECO:0000256" key="2">
    <source>
        <dbReference type="ARBA" id="ARBA00022490"/>
    </source>
</evidence>
<keyword evidence="6 8" id="KW-0067">ATP-binding</keyword>
<dbReference type="EMBL" id="JAUOPB010000007">
    <property type="protein sequence ID" value="MDO6422947.1"/>
    <property type="molecule type" value="Genomic_DNA"/>
</dbReference>
<protein>
    <recommendedName>
        <fullName evidence="8">tRNA(Ile)-lysidine synthase</fullName>
        <ecNumber evidence="8">6.3.4.19</ecNumber>
    </recommendedName>
    <alternativeName>
        <fullName evidence="8">tRNA(Ile)-2-lysyl-cytidine synthase</fullName>
    </alternativeName>
    <alternativeName>
        <fullName evidence="8">tRNA(Ile)-lysidine synthetase</fullName>
    </alternativeName>
</protein>
<accession>A0AAW7X7W5</accession>
<evidence type="ECO:0000256" key="4">
    <source>
        <dbReference type="ARBA" id="ARBA00022694"/>
    </source>
</evidence>
<dbReference type="PANTHER" id="PTHR43033">
    <property type="entry name" value="TRNA(ILE)-LYSIDINE SYNTHASE-RELATED"/>
    <property type="match status" value="1"/>
</dbReference>
<dbReference type="Pfam" id="PF11734">
    <property type="entry name" value="TilS_C"/>
    <property type="match status" value="1"/>
</dbReference>
<feature type="binding site" evidence="8">
    <location>
        <begin position="26"/>
        <end position="31"/>
    </location>
    <ligand>
        <name>ATP</name>
        <dbReference type="ChEBI" id="CHEBI:30616"/>
    </ligand>
</feature>
<evidence type="ECO:0000256" key="3">
    <source>
        <dbReference type="ARBA" id="ARBA00022598"/>
    </source>
</evidence>
<feature type="domain" description="Lysidine-tRNA(Ile) synthetase C-terminal" evidence="9">
    <location>
        <begin position="354"/>
        <end position="425"/>
    </location>
</feature>
<evidence type="ECO:0000313" key="11">
    <source>
        <dbReference type="Proteomes" id="UP001169760"/>
    </source>
</evidence>
<dbReference type="PANTHER" id="PTHR43033:SF1">
    <property type="entry name" value="TRNA(ILE)-LYSIDINE SYNTHASE-RELATED"/>
    <property type="match status" value="1"/>
</dbReference>
<proteinExistence type="inferred from homology"/>
<keyword evidence="3 8" id="KW-0436">Ligase</keyword>
<comment type="caution">
    <text evidence="10">The sequence shown here is derived from an EMBL/GenBank/DDBJ whole genome shotgun (WGS) entry which is preliminary data.</text>
</comment>
<name>A0AAW7X7W5_9GAMM</name>
<evidence type="ECO:0000313" key="10">
    <source>
        <dbReference type="EMBL" id="MDO6422947.1"/>
    </source>
</evidence>
<dbReference type="GO" id="GO:0006400">
    <property type="term" value="P:tRNA modification"/>
    <property type="evidence" value="ECO:0007669"/>
    <property type="project" value="UniProtKB-UniRule"/>
</dbReference>
<comment type="catalytic activity">
    <reaction evidence="7 8">
        <text>cytidine(34) in tRNA(Ile2) + L-lysine + ATP = lysidine(34) in tRNA(Ile2) + AMP + diphosphate + H(+)</text>
        <dbReference type="Rhea" id="RHEA:43744"/>
        <dbReference type="Rhea" id="RHEA-COMP:10625"/>
        <dbReference type="Rhea" id="RHEA-COMP:10670"/>
        <dbReference type="ChEBI" id="CHEBI:15378"/>
        <dbReference type="ChEBI" id="CHEBI:30616"/>
        <dbReference type="ChEBI" id="CHEBI:32551"/>
        <dbReference type="ChEBI" id="CHEBI:33019"/>
        <dbReference type="ChEBI" id="CHEBI:82748"/>
        <dbReference type="ChEBI" id="CHEBI:83665"/>
        <dbReference type="ChEBI" id="CHEBI:456215"/>
        <dbReference type="EC" id="6.3.4.19"/>
    </reaction>
</comment>
<dbReference type="Proteomes" id="UP001169760">
    <property type="component" value="Unassembled WGS sequence"/>
</dbReference>
<dbReference type="Pfam" id="PF09179">
    <property type="entry name" value="TilS"/>
    <property type="match status" value="1"/>
</dbReference>
<dbReference type="CDD" id="cd01992">
    <property type="entry name" value="TilS_N"/>
    <property type="match status" value="1"/>
</dbReference>
<dbReference type="NCBIfam" id="TIGR02433">
    <property type="entry name" value="lysidine_TilS_C"/>
    <property type="match status" value="1"/>
</dbReference>
<comment type="domain">
    <text evidence="8">The N-terminal region contains the highly conserved SGGXDS motif, predicted to be a P-loop motif involved in ATP binding.</text>
</comment>
<dbReference type="GO" id="GO:0005737">
    <property type="term" value="C:cytoplasm"/>
    <property type="evidence" value="ECO:0007669"/>
    <property type="project" value="UniProtKB-SubCell"/>
</dbReference>
<evidence type="ECO:0000256" key="8">
    <source>
        <dbReference type="HAMAP-Rule" id="MF_01161"/>
    </source>
</evidence>